<dbReference type="GO" id="GO:0015192">
    <property type="term" value="F:L-phenylalanine transmembrane transporter activity"/>
    <property type="evidence" value="ECO:0007669"/>
    <property type="project" value="TreeGrafter"/>
</dbReference>
<dbReference type="GO" id="GO:0016887">
    <property type="term" value="F:ATP hydrolysis activity"/>
    <property type="evidence" value="ECO:0007669"/>
    <property type="project" value="InterPro"/>
</dbReference>
<reference evidence="5" key="1">
    <citation type="submission" date="2021-05" db="EMBL/GenBank/DDBJ databases">
        <title>Novel Bacillus species.</title>
        <authorList>
            <person name="Liu G."/>
        </authorList>
    </citation>
    <scope>NUCLEOTIDE SEQUENCE</scope>
    <source>
        <strain evidence="5">FJAT-49825</strain>
    </source>
</reference>
<keyword evidence="6" id="KW-1185">Reference proteome</keyword>
<dbReference type="Pfam" id="PF00005">
    <property type="entry name" value="ABC_tran"/>
    <property type="match status" value="1"/>
</dbReference>
<dbReference type="GO" id="GO:0005304">
    <property type="term" value="F:L-valine transmembrane transporter activity"/>
    <property type="evidence" value="ECO:0007669"/>
    <property type="project" value="TreeGrafter"/>
</dbReference>
<dbReference type="PROSITE" id="PS50893">
    <property type="entry name" value="ABC_TRANSPORTER_2"/>
    <property type="match status" value="1"/>
</dbReference>
<evidence type="ECO:0000313" key="5">
    <source>
        <dbReference type="EMBL" id="MBS4214954.1"/>
    </source>
</evidence>
<dbReference type="InterPro" id="IPR051120">
    <property type="entry name" value="ABC_AA/LPS_Transport"/>
</dbReference>
<dbReference type="GO" id="GO:0015808">
    <property type="term" value="P:L-alanine transport"/>
    <property type="evidence" value="ECO:0007669"/>
    <property type="project" value="TreeGrafter"/>
</dbReference>
<dbReference type="PANTHER" id="PTHR45772:SF7">
    <property type="entry name" value="AMINO ACID ABC TRANSPORTER ATP-BINDING PROTEIN"/>
    <property type="match status" value="1"/>
</dbReference>
<dbReference type="SUPFAM" id="SSF52540">
    <property type="entry name" value="P-loop containing nucleoside triphosphate hydrolases"/>
    <property type="match status" value="1"/>
</dbReference>
<dbReference type="CDD" id="cd03219">
    <property type="entry name" value="ABC_Mj1267_LivG_branched"/>
    <property type="match status" value="1"/>
</dbReference>
<feature type="domain" description="ABC transporter" evidence="4">
    <location>
        <begin position="4"/>
        <end position="252"/>
    </location>
</feature>
<dbReference type="EMBL" id="JAGYPF010000004">
    <property type="protein sequence ID" value="MBS4214954.1"/>
    <property type="molecule type" value="Genomic_DNA"/>
</dbReference>
<evidence type="ECO:0000259" key="4">
    <source>
        <dbReference type="PROSITE" id="PS50893"/>
    </source>
</evidence>
<dbReference type="InterPro" id="IPR003439">
    <property type="entry name" value="ABC_transporter-like_ATP-bd"/>
</dbReference>
<dbReference type="GO" id="GO:0005524">
    <property type="term" value="F:ATP binding"/>
    <property type="evidence" value="ECO:0007669"/>
    <property type="project" value="UniProtKB-KW"/>
</dbReference>
<sequence>MSLLEINNISISFVGLKAIDSLSFSVDEGSTVGLIGPNGAGKTTVFNCIARYFKPDQGQILFRGEDLLAFKPHEVIEKGIARTFQNMELFRSMTVQDNLLVGQHSRVNTGFFINAFSLRKKKINESQIKDKAAAVMDRFGLTPYANSRVISLPYGIQKKVEFARALVSEPKLILLDEPAAGMNPNETEEITELIKQLRSVDGITVLLVEHDMKLVRSICDEINVIDFGRKIAHGTPEEISRNPQVIEAYLGRQEENEYARA</sequence>
<dbReference type="RefSeq" id="WP_213119453.1">
    <property type="nucleotide sequence ID" value="NZ_JAGYPF010000004.1"/>
</dbReference>
<organism evidence="5 6">
    <name type="scientific">Neobacillus rhizophilus</name>
    <dbReference type="NCBI Taxonomy" id="2833579"/>
    <lineage>
        <taxon>Bacteria</taxon>
        <taxon>Bacillati</taxon>
        <taxon>Bacillota</taxon>
        <taxon>Bacilli</taxon>
        <taxon>Bacillales</taxon>
        <taxon>Bacillaceae</taxon>
        <taxon>Neobacillus</taxon>
    </lineage>
</organism>
<dbReference type="Proteomes" id="UP000679749">
    <property type="component" value="Unassembled WGS sequence"/>
</dbReference>
<gene>
    <name evidence="5" type="ORF">KHA99_21135</name>
</gene>
<keyword evidence="1" id="KW-0813">Transport</keyword>
<dbReference type="GO" id="GO:1903806">
    <property type="term" value="P:L-isoleucine import across plasma membrane"/>
    <property type="evidence" value="ECO:0007669"/>
    <property type="project" value="TreeGrafter"/>
</dbReference>
<dbReference type="InterPro" id="IPR032823">
    <property type="entry name" value="BCA_ABC_TP_C"/>
</dbReference>
<evidence type="ECO:0000313" key="6">
    <source>
        <dbReference type="Proteomes" id="UP000679749"/>
    </source>
</evidence>
<protein>
    <submittedName>
        <fullName evidence="5">ABC transporter ATP-binding protein</fullName>
    </submittedName>
</protein>
<dbReference type="SMART" id="SM00382">
    <property type="entry name" value="AAA"/>
    <property type="match status" value="1"/>
</dbReference>
<keyword evidence="3 5" id="KW-0067">ATP-binding</keyword>
<dbReference type="FunFam" id="3.40.50.300:FF:000421">
    <property type="entry name" value="Branched-chain amino acid ABC transporter ATP-binding protein"/>
    <property type="match status" value="1"/>
</dbReference>
<evidence type="ECO:0000256" key="2">
    <source>
        <dbReference type="ARBA" id="ARBA00022741"/>
    </source>
</evidence>
<dbReference type="InterPro" id="IPR003593">
    <property type="entry name" value="AAA+_ATPase"/>
</dbReference>
<dbReference type="Pfam" id="PF12399">
    <property type="entry name" value="BCA_ABC_TP_C"/>
    <property type="match status" value="1"/>
</dbReference>
<evidence type="ECO:0000256" key="1">
    <source>
        <dbReference type="ARBA" id="ARBA00022448"/>
    </source>
</evidence>
<dbReference type="GO" id="GO:0015188">
    <property type="term" value="F:L-isoleucine transmembrane transporter activity"/>
    <property type="evidence" value="ECO:0007669"/>
    <property type="project" value="TreeGrafter"/>
</dbReference>
<dbReference type="InterPro" id="IPR027417">
    <property type="entry name" value="P-loop_NTPase"/>
</dbReference>
<dbReference type="GO" id="GO:0042941">
    <property type="term" value="P:D-alanine transmembrane transport"/>
    <property type="evidence" value="ECO:0007669"/>
    <property type="project" value="TreeGrafter"/>
</dbReference>
<dbReference type="GO" id="GO:0005886">
    <property type="term" value="C:plasma membrane"/>
    <property type="evidence" value="ECO:0007669"/>
    <property type="project" value="TreeGrafter"/>
</dbReference>
<keyword evidence="2" id="KW-0547">Nucleotide-binding</keyword>
<dbReference type="GO" id="GO:1903805">
    <property type="term" value="P:L-valine import across plasma membrane"/>
    <property type="evidence" value="ECO:0007669"/>
    <property type="project" value="TreeGrafter"/>
</dbReference>
<comment type="caution">
    <text evidence="5">The sequence shown here is derived from an EMBL/GenBank/DDBJ whole genome shotgun (WGS) entry which is preliminary data.</text>
</comment>
<accession>A0A942UB72</accession>
<proteinExistence type="predicted"/>
<evidence type="ECO:0000256" key="3">
    <source>
        <dbReference type="ARBA" id="ARBA00022840"/>
    </source>
</evidence>
<dbReference type="Gene3D" id="3.40.50.300">
    <property type="entry name" value="P-loop containing nucleotide triphosphate hydrolases"/>
    <property type="match status" value="1"/>
</dbReference>
<dbReference type="PANTHER" id="PTHR45772">
    <property type="entry name" value="CONSERVED COMPONENT OF ABC TRANSPORTER FOR NATURAL AMINO ACIDS-RELATED"/>
    <property type="match status" value="1"/>
</dbReference>
<dbReference type="AlphaFoldDB" id="A0A942UB72"/>
<name>A0A942UB72_9BACI</name>